<evidence type="ECO:0000313" key="1">
    <source>
        <dbReference type="EMBL" id="NEA21957.1"/>
    </source>
</evidence>
<protein>
    <submittedName>
        <fullName evidence="1">TnsA-like heteromeric transposase endonuclease subunit</fullName>
    </submittedName>
</protein>
<keyword evidence="1" id="KW-0540">Nuclease</keyword>
<keyword evidence="1" id="KW-0378">Hydrolase</keyword>
<comment type="caution">
    <text evidence="1">The sequence shown here is derived from an EMBL/GenBank/DDBJ whole genome shotgun (WGS) entry which is preliminary data.</text>
</comment>
<proteinExistence type="predicted"/>
<dbReference type="Proteomes" id="UP000475532">
    <property type="component" value="Unassembled WGS sequence"/>
</dbReference>
<reference evidence="1 2" key="1">
    <citation type="submission" date="2020-01" db="EMBL/GenBank/DDBJ databases">
        <title>Insect and environment-associated Actinomycetes.</title>
        <authorList>
            <person name="Currrie C."/>
            <person name="Chevrette M."/>
            <person name="Carlson C."/>
            <person name="Stubbendieck R."/>
            <person name="Wendt-Pienkowski E."/>
        </authorList>
    </citation>
    <scope>NUCLEOTIDE SEQUENCE [LARGE SCALE GENOMIC DNA]</scope>
    <source>
        <strain evidence="1 2">SID10258</strain>
    </source>
</reference>
<dbReference type="GO" id="GO:0004519">
    <property type="term" value="F:endonuclease activity"/>
    <property type="evidence" value="ECO:0007669"/>
    <property type="project" value="UniProtKB-KW"/>
</dbReference>
<dbReference type="NCBIfam" id="NF033179">
    <property type="entry name" value="TnsA_like_Actin"/>
    <property type="match status" value="1"/>
</dbReference>
<organism evidence="1 2">
    <name type="scientific">Actinomadura bangladeshensis</name>
    <dbReference type="NCBI Taxonomy" id="453573"/>
    <lineage>
        <taxon>Bacteria</taxon>
        <taxon>Bacillati</taxon>
        <taxon>Actinomycetota</taxon>
        <taxon>Actinomycetes</taxon>
        <taxon>Streptosporangiales</taxon>
        <taxon>Thermomonosporaceae</taxon>
        <taxon>Actinomadura</taxon>
    </lineage>
</organism>
<accession>A0A6L9Q914</accession>
<keyword evidence="1" id="KW-0255">Endonuclease</keyword>
<sequence>MSTVHVVDDRDRQALRLDDGWPRRWSAVWQVDGSEVICAVRDMASFSLARCEPVRRFSWRTNQRHRPGLEFLVSTGRHHGFESIAEQRLLLVLDFGGDLTSVLSQPMRLHFETDEGWRSHVPDFLAVTRTGRWLLDVRPGDRIGDDDRVKFAAAAEAALACGWRYLVVTGWHRDALSTVEALGAQRRPLTDLLGVQNELLEAVSRQPRPFAEVAGAASYPVVARAHLLHLLWRRRMGIDLGRPLTDRSMVWTATGGARR</sequence>
<name>A0A6L9Q914_9ACTN</name>
<dbReference type="AlphaFoldDB" id="A0A6L9Q914"/>
<dbReference type="EMBL" id="JAAGLI010000145">
    <property type="protein sequence ID" value="NEA21957.1"/>
    <property type="molecule type" value="Genomic_DNA"/>
</dbReference>
<gene>
    <name evidence="1" type="ORF">G3I70_05520</name>
</gene>
<dbReference type="InterPro" id="IPR048000">
    <property type="entry name" value="TnsA-like"/>
</dbReference>
<evidence type="ECO:0000313" key="2">
    <source>
        <dbReference type="Proteomes" id="UP000475532"/>
    </source>
</evidence>